<dbReference type="InterPro" id="IPR007248">
    <property type="entry name" value="Mpv17_PMP22"/>
</dbReference>
<feature type="transmembrane region" description="Helical" evidence="7">
    <location>
        <begin position="90"/>
        <end position="111"/>
    </location>
</feature>
<feature type="transmembrane region" description="Helical" evidence="7">
    <location>
        <begin position="51"/>
        <end position="70"/>
    </location>
</feature>
<evidence type="ECO:0000313" key="10">
    <source>
        <dbReference type="EMBL" id="ERL96092.1"/>
    </source>
</evidence>
<evidence type="ECO:0000256" key="4">
    <source>
        <dbReference type="ARBA" id="ARBA00022989"/>
    </source>
</evidence>
<dbReference type="PANTHER" id="PTHR11266">
    <property type="entry name" value="PEROXISOMAL MEMBRANE PROTEIN 2, PXMP2 MPV17"/>
    <property type="match status" value="1"/>
</dbReference>
<dbReference type="STRING" id="77166.N6T5G1"/>
<dbReference type="KEGG" id="dpa:109542554"/>
<dbReference type="GO" id="GO:0005739">
    <property type="term" value="C:mitochondrion"/>
    <property type="evidence" value="ECO:0007669"/>
    <property type="project" value="TreeGrafter"/>
</dbReference>
<reference evidence="12 13" key="1">
    <citation type="journal article" date="2013" name="Genome Biol.">
        <title>Draft genome of the mountain pine beetle, Dendroctonus ponderosae Hopkins, a major forest pest.</title>
        <authorList>
            <person name="Keeling C.I."/>
            <person name="Yuen M.M."/>
            <person name="Liao N.Y."/>
            <person name="Docking T.R."/>
            <person name="Chan S.K."/>
            <person name="Taylor G.A."/>
            <person name="Palmquist D.L."/>
            <person name="Jackman S.D."/>
            <person name="Nguyen A."/>
            <person name="Li M."/>
            <person name="Henderson H."/>
            <person name="Janes J.K."/>
            <person name="Zhao Y."/>
            <person name="Pandoh P."/>
            <person name="Moore R."/>
            <person name="Sperling F.A."/>
            <person name="Huber D.P."/>
            <person name="Birol I."/>
            <person name="Jones S.J."/>
            <person name="Bohlmann J."/>
        </authorList>
    </citation>
    <scope>NUCLEOTIDE SEQUENCE</scope>
</reference>
<keyword evidence="4 7" id="KW-1133">Transmembrane helix</keyword>
<dbReference type="OrthoDB" id="430207at2759"/>
<evidence type="ECO:0000256" key="1">
    <source>
        <dbReference type="ARBA" id="ARBA00004141"/>
    </source>
</evidence>
<evidence type="ECO:0000256" key="5">
    <source>
        <dbReference type="ARBA" id="ARBA00023136"/>
    </source>
</evidence>
<reference evidence="11" key="2">
    <citation type="submission" date="2024-08" db="UniProtKB">
        <authorList>
            <consortium name="EnsemblMetazoa"/>
        </authorList>
    </citation>
    <scope>IDENTIFICATION</scope>
</reference>
<evidence type="ECO:0000313" key="12">
    <source>
        <dbReference type="Proteomes" id="UP000019118"/>
    </source>
</evidence>
<dbReference type="EMBL" id="KI209775">
    <property type="protein sequence ID" value="ERL96092.1"/>
    <property type="molecule type" value="Genomic_DNA"/>
</dbReference>
<evidence type="ECO:0000256" key="3">
    <source>
        <dbReference type="ARBA" id="ARBA00022692"/>
    </source>
</evidence>
<comment type="subcellular location">
    <subcellularLocation>
        <location evidence="1">Membrane</location>
        <topology evidence="1">Multi-pass membrane protein</topology>
    </subcellularLocation>
</comment>
<accession>N6T5G1</accession>
<dbReference type="EMBL" id="KB741207">
    <property type="protein sequence ID" value="ENN72913.1"/>
    <property type="molecule type" value="Genomic_DNA"/>
</dbReference>
<dbReference type="GO" id="GO:0016020">
    <property type="term" value="C:membrane"/>
    <property type="evidence" value="ECO:0007669"/>
    <property type="project" value="UniProtKB-SubCell"/>
</dbReference>
<protein>
    <recommendedName>
        <fullName evidence="6">Mitochondrial inner membrane protein Mpv17</fullName>
    </recommendedName>
</protein>
<feature type="non-terminal residue" evidence="8">
    <location>
        <position position="1"/>
    </location>
</feature>
<proteinExistence type="inferred from homology"/>
<dbReference type="GO" id="GO:0015267">
    <property type="term" value="F:channel activity"/>
    <property type="evidence" value="ECO:0007669"/>
    <property type="project" value="TreeGrafter"/>
</dbReference>
<dbReference type="Proteomes" id="UP000019118">
    <property type="component" value="Unassembled WGS sequence"/>
</dbReference>
<evidence type="ECO:0000313" key="8">
    <source>
        <dbReference type="EMBL" id="ENN72913.1"/>
    </source>
</evidence>
<evidence type="ECO:0000256" key="6">
    <source>
        <dbReference type="ARBA" id="ARBA00049743"/>
    </source>
</evidence>
<keyword evidence="5 7" id="KW-0472">Membrane</keyword>
<dbReference type="GO" id="GO:1901858">
    <property type="term" value="P:regulation of mitochondrial DNA metabolic process"/>
    <property type="evidence" value="ECO:0007669"/>
    <property type="project" value="TreeGrafter"/>
</dbReference>
<dbReference type="Proteomes" id="UP000030742">
    <property type="component" value="Unassembled WGS sequence"/>
</dbReference>
<evidence type="ECO:0000313" key="11">
    <source>
        <dbReference type="EnsemblMetazoa" id="XP_019767379.1"/>
    </source>
</evidence>
<keyword evidence="3 7" id="KW-0812">Transmembrane</keyword>
<gene>
    <name evidence="11" type="primary">109542554</name>
    <name evidence="10" type="ORF">D910_01002</name>
    <name evidence="9" type="ORF">D910_07685</name>
    <name evidence="8" type="ORF">YQE_10481</name>
</gene>
<dbReference type="OMA" id="WYQSKLA"/>
<keyword evidence="12" id="KW-1185">Reference proteome</keyword>
<evidence type="ECO:0000313" key="13">
    <source>
        <dbReference type="Proteomes" id="UP000030742"/>
    </source>
</evidence>
<dbReference type="PANTHER" id="PTHR11266:SF17">
    <property type="entry name" value="PROTEIN MPV17"/>
    <property type="match status" value="1"/>
</dbReference>
<dbReference type="EMBL" id="KB632228">
    <property type="protein sequence ID" value="ERL90336.1"/>
    <property type="molecule type" value="Genomic_DNA"/>
</dbReference>
<evidence type="ECO:0000313" key="9">
    <source>
        <dbReference type="EMBL" id="ERL90336.1"/>
    </source>
</evidence>
<dbReference type="AlphaFoldDB" id="N6T5G1"/>
<dbReference type="HOGENOM" id="CLU_049109_8_3_1"/>
<organism evidence="8">
    <name type="scientific">Dendroctonus ponderosae</name>
    <name type="common">Mountain pine beetle</name>
    <dbReference type="NCBI Taxonomy" id="77166"/>
    <lineage>
        <taxon>Eukaryota</taxon>
        <taxon>Metazoa</taxon>
        <taxon>Ecdysozoa</taxon>
        <taxon>Arthropoda</taxon>
        <taxon>Hexapoda</taxon>
        <taxon>Insecta</taxon>
        <taxon>Pterygota</taxon>
        <taxon>Neoptera</taxon>
        <taxon>Endopterygota</taxon>
        <taxon>Coleoptera</taxon>
        <taxon>Polyphaga</taxon>
        <taxon>Cucujiformia</taxon>
        <taxon>Curculionidae</taxon>
        <taxon>Scolytinae</taxon>
        <taxon>Dendroctonus</taxon>
    </lineage>
</organism>
<name>N6T5G1_DENPD</name>
<evidence type="ECO:0000256" key="2">
    <source>
        <dbReference type="ARBA" id="ARBA00006824"/>
    </source>
</evidence>
<dbReference type="Pfam" id="PF04117">
    <property type="entry name" value="Mpv17_PMP22"/>
    <property type="match status" value="1"/>
</dbReference>
<dbReference type="EnsemblMetazoa" id="XM_019911820.1">
    <property type="protein sequence ID" value="XP_019767379.1"/>
    <property type="gene ID" value="LOC109542554"/>
</dbReference>
<sequence>MSLRRVYQKLLKDHFMVVQSAQTGLLMGTGDIIAQTIIEGKRGATYEPKRTAKFTLLGTVFVGPTLSLWYKVLARKIGTEMSTAVTLKKVALDQLVFAPSFLILFLTNLNLINGRSLSEAKEDVSSNYLDIMVANYKLWPAVQLFNFYCVPLNYQVLLAQSVAVVWNTYLSWKTNLK</sequence>
<comment type="similarity">
    <text evidence="2 7">Belongs to the peroxisomal membrane protein PXMP2/4 family.</text>
</comment>
<evidence type="ECO:0000256" key="7">
    <source>
        <dbReference type="RuleBase" id="RU363053"/>
    </source>
</evidence>